<dbReference type="EMBL" id="JABVCQ010000025">
    <property type="protein sequence ID" value="MBB1126765.1"/>
    <property type="molecule type" value="Genomic_DNA"/>
</dbReference>
<dbReference type="PIRSF" id="PIRSF023956">
    <property type="entry name" value="Thiopurine_S-methyltransferase"/>
    <property type="match status" value="1"/>
</dbReference>
<feature type="binding site" evidence="9">
    <location>
        <position position="123"/>
    </location>
    <ligand>
        <name>S-adenosyl-L-methionine</name>
        <dbReference type="ChEBI" id="CHEBI:59789"/>
    </ligand>
</feature>
<evidence type="ECO:0000256" key="3">
    <source>
        <dbReference type="ARBA" id="ARBA00008145"/>
    </source>
</evidence>
<dbReference type="GO" id="GO:0005737">
    <property type="term" value="C:cytoplasm"/>
    <property type="evidence" value="ECO:0007669"/>
    <property type="project" value="UniProtKB-SubCell"/>
</dbReference>
<dbReference type="NCBIfam" id="TIGR03840">
    <property type="entry name" value="TMPT_Se_Te"/>
    <property type="match status" value="1"/>
</dbReference>
<keyword evidence="5 9" id="KW-0963">Cytoplasm</keyword>
<dbReference type="AlphaFoldDB" id="A0A839HCS6"/>
<dbReference type="RefSeq" id="WP_182584394.1">
    <property type="nucleotide sequence ID" value="NZ_JABVCQ010000025.1"/>
</dbReference>
<dbReference type="Gene3D" id="3.40.50.150">
    <property type="entry name" value="Vaccinia Virus protein VP39"/>
    <property type="match status" value="1"/>
</dbReference>
<feature type="binding site" evidence="9">
    <location>
        <position position="45"/>
    </location>
    <ligand>
        <name>S-adenosyl-L-methionine</name>
        <dbReference type="ChEBI" id="CHEBI:59789"/>
    </ligand>
</feature>
<dbReference type="Proteomes" id="UP000548632">
    <property type="component" value="Unassembled WGS sequence"/>
</dbReference>
<dbReference type="InterPro" id="IPR029063">
    <property type="entry name" value="SAM-dependent_MTases_sf"/>
</dbReference>
<evidence type="ECO:0000256" key="8">
    <source>
        <dbReference type="ARBA" id="ARBA00022691"/>
    </source>
</evidence>
<feature type="binding site" evidence="9">
    <location>
        <position position="66"/>
    </location>
    <ligand>
        <name>S-adenosyl-L-methionine</name>
        <dbReference type="ChEBI" id="CHEBI:59789"/>
    </ligand>
</feature>
<organism evidence="10 11">
    <name type="scientific">Thiospirillum jenense</name>
    <dbReference type="NCBI Taxonomy" id="1653858"/>
    <lineage>
        <taxon>Bacteria</taxon>
        <taxon>Pseudomonadati</taxon>
        <taxon>Pseudomonadota</taxon>
        <taxon>Gammaproteobacteria</taxon>
        <taxon>Chromatiales</taxon>
        <taxon>Chromatiaceae</taxon>
        <taxon>Thiospirillum</taxon>
    </lineage>
</organism>
<dbReference type="GO" id="GO:0010038">
    <property type="term" value="P:response to metal ion"/>
    <property type="evidence" value="ECO:0007669"/>
    <property type="project" value="InterPro"/>
</dbReference>
<dbReference type="HAMAP" id="MF_00812">
    <property type="entry name" value="Thiopur_methtran"/>
    <property type="match status" value="1"/>
</dbReference>
<dbReference type="SUPFAM" id="SSF53335">
    <property type="entry name" value="S-adenosyl-L-methionine-dependent methyltransferases"/>
    <property type="match status" value="1"/>
</dbReference>
<name>A0A839HCS6_9GAMM</name>
<evidence type="ECO:0000313" key="11">
    <source>
        <dbReference type="Proteomes" id="UP000548632"/>
    </source>
</evidence>
<protein>
    <recommendedName>
        <fullName evidence="4 9">Thiopurine S-methyltransferase</fullName>
        <ecNumber evidence="4 9">2.1.1.67</ecNumber>
    </recommendedName>
    <alternativeName>
        <fullName evidence="9">Thiopurine methyltransferase</fullName>
    </alternativeName>
</protein>
<gene>
    <name evidence="9" type="primary">tpm</name>
    <name evidence="10" type="ORF">HUK38_11070</name>
</gene>
<dbReference type="PANTHER" id="PTHR10259:SF11">
    <property type="entry name" value="THIOPURINE S-METHYLTRANSFERASE"/>
    <property type="match status" value="1"/>
</dbReference>
<evidence type="ECO:0000256" key="2">
    <source>
        <dbReference type="ARBA" id="ARBA00004496"/>
    </source>
</evidence>
<dbReference type="Pfam" id="PF05724">
    <property type="entry name" value="TPMT"/>
    <property type="match status" value="1"/>
</dbReference>
<dbReference type="InterPro" id="IPR025835">
    <property type="entry name" value="Thiopurine_S-MeTrfase"/>
</dbReference>
<comment type="similarity">
    <text evidence="3 9">Belongs to the class I-like SAM-binding methyltransferase superfamily. TPMT family.</text>
</comment>
<comment type="subcellular location">
    <subcellularLocation>
        <location evidence="2 9">Cytoplasm</location>
    </subcellularLocation>
</comment>
<evidence type="ECO:0000256" key="5">
    <source>
        <dbReference type="ARBA" id="ARBA00022490"/>
    </source>
</evidence>
<dbReference type="PANTHER" id="PTHR10259">
    <property type="entry name" value="THIOPURINE S-METHYLTRANSFERASE"/>
    <property type="match status" value="1"/>
</dbReference>
<dbReference type="GO" id="GO:0032259">
    <property type="term" value="P:methylation"/>
    <property type="evidence" value="ECO:0007669"/>
    <property type="project" value="UniProtKB-KW"/>
</dbReference>
<keyword evidence="7 9" id="KW-0808">Transferase</keyword>
<sequence length="218" mass="24287">MTPEFWQQRWERGEIGWHRAEINRHLAEHWPTLNAAPGCRVLVPLCGKSRDLLWLAAHGHRVIGVELSPIAAQDFIAEHGLTATRTQSPPFERVTCDEVELLIGDFFALMPAHLGTIGAIYDRAALIALPPDLRQRYAAHLAALVPSGAVSLLISVDYDQNCMNGPPFAVNAAEIAQLFGDDFHVAQVGDHDVLDDEPQFRARGLDRLTEQVFCLKRR</sequence>
<evidence type="ECO:0000256" key="9">
    <source>
        <dbReference type="HAMAP-Rule" id="MF_00812"/>
    </source>
</evidence>
<dbReference type="FunFam" id="3.40.50.150:FF:000101">
    <property type="entry name" value="Thiopurine S-methyltransferase"/>
    <property type="match status" value="1"/>
</dbReference>
<keyword evidence="8 9" id="KW-0949">S-adenosyl-L-methionine</keyword>
<keyword evidence="6 9" id="KW-0489">Methyltransferase</keyword>
<evidence type="ECO:0000256" key="1">
    <source>
        <dbReference type="ARBA" id="ARBA00000903"/>
    </source>
</evidence>
<dbReference type="CDD" id="cd02440">
    <property type="entry name" value="AdoMet_MTases"/>
    <property type="match status" value="1"/>
</dbReference>
<evidence type="ECO:0000256" key="7">
    <source>
        <dbReference type="ARBA" id="ARBA00022679"/>
    </source>
</evidence>
<keyword evidence="11" id="KW-1185">Reference proteome</keyword>
<accession>A0A839HCS6</accession>
<dbReference type="InterPro" id="IPR022474">
    <property type="entry name" value="Thiopur_S-MeTfrase_Se/Te_detox"/>
</dbReference>
<evidence type="ECO:0000256" key="4">
    <source>
        <dbReference type="ARBA" id="ARBA00011905"/>
    </source>
</evidence>
<comment type="catalytic activity">
    <reaction evidence="1 9">
        <text>S-adenosyl-L-methionine + a thiopurine = S-adenosyl-L-homocysteine + a thiopurine S-methylether.</text>
        <dbReference type="EC" id="2.1.1.67"/>
    </reaction>
</comment>
<comment type="caution">
    <text evidence="10">The sequence shown here is derived from an EMBL/GenBank/DDBJ whole genome shotgun (WGS) entry which is preliminary data.</text>
</comment>
<proteinExistence type="inferred from homology"/>
<evidence type="ECO:0000313" key="10">
    <source>
        <dbReference type="EMBL" id="MBB1126765.1"/>
    </source>
</evidence>
<evidence type="ECO:0000256" key="6">
    <source>
        <dbReference type="ARBA" id="ARBA00022603"/>
    </source>
</evidence>
<dbReference type="EC" id="2.1.1.67" evidence="4 9"/>
<feature type="binding site" evidence="9">
    <location>
        <position position="10"/>
    </location>
    <ligand>
        <name>S-adenosyl-L-methionine</name>
        <dbReference type="ChEBI" id="CHEBI:59789"/>
    </ligand>
</feature>
<dbReference type="NCBIfam" id="NF009732">
    <property type="entry name" value="PRK13255.1"/>
    <property type="match status" value="1"/>
</dbReference>
<dbReference type="PROSITE" id="PS51585">
    <property type="entry name" value="SAM_MT_TPMT"/>
    <property type="match status" value="1"/>
</dbReference>
<reference evidence="10 11" key="1">
    <citation type="journal article" date="2020" name="Arch. Microbiol.">
        <title>The genome sequence of the giant phototrophic gammaproteobacterium Thiospirillum jenense gives insight into its physiological properties and phylogenetic relationships.</title>
        <authorList>
            <person name="Imhoff J.F."/>
            <person name="Meyer T.E."/>
            <person name="Kyndt J.A."/>
        </authorList>
    </citation>
    <scope>NUCLEOTIDE SEQUENCE [LARGE SCALE GENOMIC DNA]</scope>
    <source>
        <strain evidence="10 11">DSM 216</strain>
    </source>
</reference>
<dbReference type="GO" id="GO:0008119">
    <property type="term" value="F:thiopurine S-methyltransferase activity"/>
    <property type="evidence" value="ECO:0007669"/>
    <property type="project" value="UniProtKB-UniRule"/>
</dbReference>
<dbReference type="InterPro" id="IPR008854">
    <property type="entry name" value="TPMT"/>
</dbReference>